<organism evidence="9 10">
    <name type="scientific">Sharpea porci</name>
    <dbReference type="NCBI Taxonomy" id="2652286"/>
    <lineage>
        <taxon>Bacteria</taxon>
        <taxon>Bacillati</taxon>
        <taxon>Bacillota</taxon>
        <taxon>Erysipelotrichia</taxon>
        <taxon>Erysipelotrichales</taxon>
        <taxon>Coprobacillaceae</taxon>
        <taxon>Sharpea</taxon>
    </lineage>
</organism>
<comment type="caution">
    <text evidence="9">The sequence shown here is derived from an EMBL/GenBank/DDBJ whole genome shotgun (WGS) entry which is preliminary data.</text>
</comment>
<evidence type="ECO:0000313" key="10">
    <source>
        <dbReference type="Proteomes" id="UP000442619"/>
    </source>
</evidence>
<evidence type="ECO:0000313" key="9">
    <source>
        <dbReference type="EMBL" id="MST88237.1"/>
    </source>
</evidence>
<keyword evidence="6 8" id="KW-1133">Transmembrane helix</keyword>
<evidence type="ECO:0000256" key="3">
    <source>
        <dbReference type="ARBA" id="ARBA00022448"/>
    </source>
</evidence>
<evidence type="ECO:0000256" key="5">
    <source>
        <dbReference type="ARBA" id="ARBA00022692"/>
    </source>
</evidence>
<accession>A0A844FQQ9</accession>
<feature type="transmembrane region" description="Helical" evidence="8">
    <location>
        <begin position="282"/>
        <end position="303"/>
    </location>
</feature>
<dbReference type="SUPFAM" id="SSF81345">
    <property type="entry name" value="ABC transporter involved in vitamin B12 uptake, BtuC"/>
    <property type="match status" value="1"/>
</dbReference>
<feature type="transmembrane region" description="Helical" evidence="8">
    <location>
        <begin position="96"/>
        <end position="117"/>
    </location>
</feature>
<keyword evidence="3" id="KW-0813">Transport</keyword>
<comment type="similarity">
    <text evidence="2">Belongs to the binding-protein-dependent transport system permease family. FecCD subfamily.</text>
</comment>
<evidence type="ECO:0000256" key="8">
    <source>
        <dbReference type="SAM" id="Phobius"/>
    </source>
</evidence>
<name>A0A844FQQ9_9FIRM</name>
<dbReference type="Pfam" id="PF01032">
    <property type="entry name" value="FecCD"/>
    <property type="match status" value="1"/>
</dbReference>
<feature type="transmembrane region" description="Helical" evidence="8">
    <location>
        <begin position="309"/>
        <end position="328"/>
    </location>
</feature>
<dbReference type="GO" id="GO:0005886">
    <property type="term" value="C:plasma membrane"/>
    <property type="evidence" value="ECO:0007669"/>
    <property type="project" value="UniProtKB-SubCell"/>
</dbReference>
<comment type="subcellular location">
    <subcellularLocation>
        <location evidence="1">Cell membrane</location>
        <topology evidence="1">Multi-pass membrane protein</topology>
    </subcellularLocation>
</comment>
<dbReference type="PANTHER" id="PTHR30472">
    <property type="entry name" value="FERRIC ENTEROBACTIN TRANSPORT SYSTEM PERMEASE PROTEIN"/>
    <property type="match status" value="1"/>
</dbReference>
<evidence type="ECO:0000256" key="2">
    <source>
        <dbReference type="ARBA" id="ARBA00007935"/>
    </source>
</evidence>
<dbReference type="PANTHER" id="PTHR30472:SF25">
    <property type="entry name" value="ABC TRANSPORTER PERMEASE PROTEIN MJ0876-RELATED"/>
    <property type="match status" value="1"/>
</dbReference>
<dbReference type="Proteomes" id="UP000442619">
    <property type="component" value="Unassembled WGS sequence"/>
</dbReference>
<reference evidence="9 10" key="1">
    <citation type="submission" date="2019-08" db="EMBL/GenBank/DDBJ databases">
        <title>In-depth cultivation of the pig gut microbiome towards novel bacterial diversity and tailored functional studies.</title>
        <authorList>
            <person name="Wylensek D."/>
            <person name="Hitch T.C.A."/>
            <person name="Clavel T."/>
        </authorList>
    </citation>
    <scope>NUCLEOTIDE SEQUENCE [LARGE SCALE GENOMIC DNA]</scope>
    <source>
        <strain evidence="9 10">CA-Schmier-601-WT-3</strain>
    </source>
</reference>
<feature type="transmembrane region" description="Helical" evidence="8">
    <location>
        <begin position="217"/>
        <end position="235"/>
    </location>
</feature>
<keyword evidence="10" id="KW-1185">Reference proteome</keyword>
<feature type="transmembrane region" description="Helical" evidence="8">
    <location>
        <begin position="64"/>
        <end position="84"/>
    </location>
</feature>
<keyword evidence="7 8" id="KW-0472">Membrane</keyword>
<feature type="transmembrane region" description="Helical" evidence="8">
    <location>
        <begin position="20"/>
        <end position="44"/>
    </location>
</feature>
<feature type="transmembrane region" description="Helical" evidence="8">
    <location>
        <begin position="185"/>
        <end position="210"/>
    </location>
</feature>
<proteinExistence type="inferred from homology"/>
<dbReference type="InterPro" id="IPR037294">
    <property type="entry name" value="ABC_BtuC-like"/>
</dbReference>
<dbReference type="AlphaFoldDB" id="A0A844FQQ9"/>
<dbReference type="EMBL" id="VUNM01000002">
    <property type="protein sequence ID" value="MST88237.1"/>
    <property type="molecule type" value="Genomic_DNA"/>
</dbReference>
<evidence type="ECO:0000256" key="1">
    <source>
        <dbReference type="ARBA" id="ARBA00004651"/>
    </source>
</evidence>
<keyword evidence="5 8" id="KW-0812">Transmembrane</keyword>
<evidence type="ECO:0000256" key="6">
    <source>
        <dbReference type="ARBA" id="ARBA00022989"/>
    </source>
</evidence>
<gene>
    <name evidence="9" type="ORF">FYJ79_01270</name>
</gene>
<evidence type="ECO:0000256" key="4">
    <source>
        <dbReference type="ARBA" id="ARBA00022475"/>
    </source>
</evidence>
<feature type="transmembrane region" description="Helical" evidence="8">
    <location>
        <begin position="152"/>
        <end position="173"/>
    </location>
</feature>
<keyword evidence="4" id="KW-1003">Cell membrane</keyword>
<dbReference type="CDD" id="cd06550">
    <property type="entry name" value="TM_ABC_iron-siderophores_like"/>
    <property type="match status" value="1"/>
</dbReference>
<sequence>MRNGIRHISTFMTISLKKMICVGLIISVMALMISLFAGLSFPISQQLTFSLSESAKTIILKVRIPRFLAAYFVGAGLAIAGLTMQSALNNALASPSVIGIHGGAGFFTLLAALIFPYYLHARMFFAFIGALVSALAVYGISHQAGVSKTTLLLAGLAVSSLMSGFVNAMITFFPETVGDKVAFNLGGFSTVITSQLYFAIPVIIIAIVILLKLSRGIDLLLLGDEMATSLGINVGHLRLGLIVLVALLSGVSVAISGLISFVGLIVPHIVRRMTKADTKVHIIACGLFGGSFLVYSDLLAKYLFYPYELPVGLLLSMIGAPFFIYLLIHKKRKLKL</sequence>
<feature type="transmembrane region" description="Helical" evidence="8">
    <location>
        <begin position="241"/>
        <end position="270"/>
    </location>
</feature>
<dbReference type="GO" id="GO:0022857">
    <property type="term" value="F:transmembrane transporter activity"/>
    <property type="evidence" value="ECO:0007669"/>
    <property type="project" value="InterPro"/>
</dbReference>
<evidence type="ECO:0000256" key="7">
    <source>
        <dbReference type="ARBA" id="ARBA00023136"/>
    </source>
</evidence>
<dbReference type="InterPro" id="IPR000522">
    <property type="entry name" value="ABC_transptr_permease_BtuC"/>
</dbReference>
<dbReference type="Gene3D" id="1.10.3470.10">
    <property type="entry name" value="ABC transporter involved in vitamin B12 uptake, BtuC"/>
    <property type="match status" value="1"/>
</dbReference>
<feature type="transmembrane region" description="Helical" evidence="8">
    <location>
        <begin position="123"/>
        <end position="140"/>
    </location>
</feature>
<protein>
    <submittedName>
        <fullName evidence="9">Iron ABC transporter permease</fullName>
    </submittedName>
</protein>